<keyword evidence="2" id="KW-0472">Membrane</keyword>
<dbReference type="PANTHER" id="PTHR36694:SF11">
    <property type="entry name" value="LP21121P-RELATED"/>
    <property type="match status" value="1"/>
</dbReference>
<gene>
    <name evidence="3" type="ORF">Bhyg_06834</name>
</gene>
<keyword evidence="2" id="KW-1133">Transmembrane helix</keyword>
<accession>A0A9Q0N3A9</accession>
<dbReference type="EMBL" id="WJQU01000002">
    <property type="protein sequence ID" value="KAJ6641889.1"/>
    <property type="molecule type" value="Genomic_DNA"/>
</dbReference>
<proteinExistence type="predicted"/>
<evidence type="ECO:0000256" key="2">
    <source>
        <dbReference type="SAM" id="Phobius"/>
    </source>
</evidence>
<dbReference type="OrthoDB" id="10067585at2759"/>
<dbReference type="Pfam" id="PF15860">
    <property type="entry name" value="DUF4728"/>
    <property type="match status" value="1"/>
</dbReference>
<dbReference type="PANTHER" id="PTHR36694">
    <property type="entry name" value="PASIFLORA 1, ISOFORM A-RELATED"/>
    <property type="match status" value="1"/>
</dbReference>
<name>A0A9Q0N3A9_9DIPT</name>
<feature type="transmembrane region" description="Helical" evidence="2">
    <location>
        <begin position="51"/>
        <end position="75"/>
    </location>
</feature>
<sequence length="270" mass="30649">MGPVTYHIYFGTSCILFLSILHDERHFLSGKVDKPVGESFLEKGTTSTTTVIFEILLVFIAACGVIASILLLIGLKLDRREFLIPWIFIIITYLLVEFAHFLYLIITQLQFDPLTAIIYTIDFFNLCLIFYCLLCVISQYQDYRAGRGGATRHDLITQAHIQYIPPSTTNFVRPQRTTKNSTLCPHTNCTIIPEEPHLNGGSDIRSRQLQQSHSLRKHVQFPDELNLSDSDNQTTIHDANGNGHTINSQSEQPMGIHKGNYYLSELQCNV</sequence>
<comment type="caution">
    <text evidence="3">The sequence shown here is derived from an EMBL/GenBank/DDBJ whole genome shotgun (WGS) entry which is preliminary data.</text>
</comment>
<feature type="region of interest" description="Disordered" evidence="1">
    <location>
        <begin position="224"/>
        <end position="255"/>
    </location>
</feature>
<evidence type="ECO:0000256" key="1">
    <source>
        <dbReference type="SAM" id="MobiDB-lite"/>
    </source>
</evidence>
<feature type="transmembrane region" description="Helical" evidence="2">
    <location>
        <begin position="82"/>
        <end position="105"/>
    </location>
</feature>
<feature type="compositionally biased region" description="Polar residues" evidence="1">
    <location>
        <begin position="227"/>
        <end position="252"/>
    </location>
</feature>
<organism evidence="3 4">
    <name type="scientific">Pseudolycoriella hygida</name>
    <dbReference type="NCBI Taxonomy" id="35572"/>
    <lineage>
        <taxon>Eukaryota</taxon>
        <taxon>Metazoa</taxon>
        <taxon>Ecdysozoa</taxon>
        <taxon>Arthropoda</taxon>
        <taxon>Hexapoda</taxon>
        <taxon>Insecta</taxon>
        <taxon>Pterygota</taxon>
        <taxon>Neoptera</taxon>
        <taxon>Endopterygota</taxon>
        <taxon>Diptera</taxon>
        <taxon>Nematocera</taxon>
        <taxon>Sciaroidea</taxon>
        <taxon>Sciaridae</taxon>
        <taxon>Pseudolycoriella</taxon>
    </lineage>
</organism>
<reference evidence="3" key="1">
    <citation type="submission" date="2022-07" db="EMBL/GenBank/DDBJ databases">
        <authorList>
            <person name="Trinca V."/>
            <person name="Uliana J.V.C."/>
            <person name="Torres T.T."/>
            <person name="Ward R.J."/>
            <person name="Monesi N."/>
        </authorList>
    </citation>
    <scope>NUCLEOTIDE SEQUENCE</scope>
    <source>
        <strain evidence="3">HSMRA1968</strain>
        <tissue evidence="3">Whole embryos</tissue>
    </source>
</reference>
<feature type="transmembrane region" description="Helical" evidence="2">
    <location>
        <begin position="117"/>
        <end position="137"/>
    </location>
</feature>
<evidence type="ECO:0000313" key="4">
    <source>
        <dbReference type="Proteomes" id="UP001151699"/>
    </source>
</evidence>
<keyword evidence="2" id="KW-0812">Transmembrane</keyword>
<keyword evidence="4" id="KW-1185">Reference proteome</keyword>
<dbReference type="AlphaFoldDB" id="A0A9Q0N3A9"/>
<protein>
    <submittedName>
        <fullName evidence="3">Uncharacterized protein</fullName>
    </submittedName>
</protein>
<evidence type="ECO:0000313" key="3">
    <source>
        <dbReference type="EMBL" id="KAJ6641889.1"/>
    </source>
</evidence>
<dbReference type="InterPro" id="IPR031720">
    <property type="entry name" value="DUF4728"/>
</dbReference>
<dbReference type="Proteomes" id="UP001151699">
    <property type="component" value="Chromosome B"/>
</dbReference>